<dbReference type="GO" id="GO:0016746">
    <property type="term" value="F:acyltransferase activity"/>
    <property type="evidence" value="ECO:0007669"/>
    <property type="project" value="UniProtKB-KW"/>
</dbReference>
<feature type="transmembrane region" description="Helical" evidence="8">
    <location>
        <begin position="118"/>
        <end position="138"/>
    </location>
</feature>
<dbReference type="Pfam" id="PF03062">
    <property type="entry name" value="MBOAT"/>
    <property type="match status" value="1"/>
</dbReference>
<dbReference type="PIRSF" id="PIRSF016636">
    <property type="entry name" value="AlgI_DltB"/>
    <property type="match status" value="1"/>
</dbReference>
<dbReference type="PANTHER" id="PTHR13285:SF18">
    <property type="entry name" value="PROTEIN-CYSTEINE N-PALMITOYLTRANSFERASE RASP"/>
    <property type="match status" value="1"/>
</dbReference>
<keyword evidence="7" id="KW-0012">Acyltransferase</keyword>
<dbReference type="AlphaFoldDB" id="A0A369B0B7"/>
<dbReference type="GO" id="GO:0005886">
    <property type="term" value="C:plasma membrane"/>
    <property type="evidence" value="ECO:0007669"/>
    <property type="project" value="UniProtKB-SubCell"/>
</dbReference>
<keyword evidence="10" id="KW-1185">Reference proteome</keyword>
<dbReference type="InterPro" id="IPR004299">
    <property type="entry name" value="MBOAT_fam"/>
</dbReference>
<dbReference type="PIRSF" id="PIRSF500217">
    <property type="entry name" value="AlgI"/>
    <property type="match status" value="1"/>
</dbReference>
<comment type="subcellular location">
    <subcellularLocation>
        <location evidence="1">Cell membrane</location>
        <topology evidence="1">Multi-pass membrane protein</topology>
    </subcellularLocation>
</comment>
<feature type="transmembrane region" description="Helical" evidence="8">
    <location>
        <begin position="219"/>
        <end position="239"/>
    </location>
</feature>
<dbReference type="GO" id="GO:0042121">
    <property type="term" value="P:alginic acid biosynthetic process"/>
    <property type="evidence" value="ECO:0007669"/>
    <property type="project" value="InterPro"/>
</dbReference>
<gene>
    <name evidence="9" type="ORF">DFP94_11881</name>
</gene>
<feature type="transmembrane region" description="Helical" evidence="8">
    <location>
        <begin position="307"/>
        <end position="336"/>
    </location>
</feature>
<keyword evidence="5 8" id="KW-1133">Transmembrane helix</keyword>
<evidence type="ECO:0000256" key="4">
    <source>
        <dbReference type="ARBA" id="ARBA00022692"/>
    </source>
</evidence>
<evidence type="ECO:0000313" key="9">
    <source>
        <dbReference type="EMBL" id="RCX14028.1"/>
    </source>
</evidence>
<accession>A0A369B0B7</accession>
<keyword evidence="3 7" id="KW-1003">Cell membrane</keyword>
<evidence type="ECO:0000256" key="7">
    <source>
        <dbReference type="PIRNR" id="PIRNR016636"/>
    </source>
</evidence>
<feature type="transmembrane region" description="Helical" evidence="8">
    <location>
        <begin position="79"/>
        <end position="98"/>
    </location>
</feature>
<evidence type="ECO:0000256" key="1">
    <source>
        <dbReference type="ARBA" id="ARBA00004651"/>
    </source>
</evidence>
<comment type="similarity">
    <text evidence="2 7">Belongs to the membrane-bound acyltransferase family.</text>
</comment>
<dbReference type="EMBL" id="QPJW01000018">
    <property type="protein sequence ID" value="RCX14028.1"/>
    <property type="molecule type" value="Genomic_DNA"/>
</dbReference>
<protein>
    <submittedName>
        <fullName evidence="9">Alginate O-acetyltransferase complex protein AlgI</fullName>
    </submittedName>
</protein>
<organism evidence="9 10">
    <name type="scientific">Fontibacillus phaseoli</name>
    <dbReference type="NCBI Taxonomy" id="1416533"/>
    <lineage>
        <taxon>Bacteria</taxon>
        <taxon>Bacillati</taxon>
        <taxon>Bacillota</taxon>
        <taxon>Bacilli</taxon>
        <taxon>Bacillales</taxon>
        <taxon>Paenibacillaceae</taxon>
        <taxon>Fontibacillus</taxon>
    </lineage>
</organism>
<dbReference type="InterPro" id="IPR051085">
    <property type="entry name" value="MB_O-acyltransferase"/>
</dbReference>
<keyword evidence="4 8" id="KW-0812">Transmembrane</keyword>
<comment type="caution">
    <text evidence="9">The sequence shown here is derived from an EMBL/GenBank/DDBJ whole genome shotgun (WGS) entry which is preliminary data.</text>
</comment>
<evidence type="ECO:0000313" key="10">
    <source>
        <dbReference type="Proteomes" id="UP000253090"/>
    </source>
</evidence>
<dbReference type="InterPro" id="IPR024194">
    <property type="entry name" value="Ac/AlaTfrase_AlgI/DltB"/>
</dbReference>
<dbReference type="OrthoDB" id="9805788at2"/>
<feature type="transmembrane region" description="Helical" evidence="8">
    <location>
        <begin position="434"/>
        <end position="457"/>
    </location>
</feature>
<reference evidence="9 10" key="1">
    <citation type="submission" date="2018-07" db="EMBL/GenBank/DDBJ databases">
        <title>Genomic Encyclopedia of Type Strains, Phase III (KMG-III): the genomes of soil and plant-associated and newly described type strains.</title>
        <authorList>
            <person name="Whitman W."/>
        </authorList>
    </citation>
    <scope>NUCLEOTIDE SEQUENCE [LARGE SCALE GENOMIC DNA]</scope>
    <source>
        <strain evidence="9 10">CECT 8333</strain>
    </source>
</reference>
<feature type="transmembrane region" description="Helical" evidence="8">
    <location>
        <begin position="150"/>
        <end position="169"/>
    </location>
</feature>
<feature type="transmembrane region" description="Helical" evidence="8">
    <location>
        <begin position="348"/>
        <end position="370"/>
    </location>
</feature>
<evidence type="ECO:0000256" key="3">
    <source>
        <dbReference type="ARBA" id="ARBA00022475"/>
    </source>
</evidence>
<evidence type="ECO:0000256" key="2">
    <source>
        <dbReference type="ARBA" id="ARBA00010323"/>
    </source>
</evidence>
<dbReference type="InterPro" id="IPR028362">
    <property type="entry name" value="AlgI"/>
</dbReference>
<dbReference type="Proteomes" id="UP000253090">
    <property type="component" value="Unassembled WGS sequence"/>
</dbReference>
<name>A0A369B0B7_9BACL</name>
<evidence type="ECO:0000256" key="6">
    <source>
        <dbReference type="ARBA" id="ARBA00023136"/>
    </source>
</evidence>
<keyword evidence="7 9" id="KW-0808">Transferase</keyword>
<keyword evidence="6 7" id="KW-0472">Membrane</keyword>
<feature type="transmembrane region" description="Helical" evidence="8">
    <location>
        <begin position="6"/>
        <end position="23"/>
    </location>
</feature>
<evidence type="ECO:0000256" key="5">
    <source>
        <dbReference type="ARBA" id="ARBA00022989"/>
    </source>
</evidence>
<sequence>MVFSSLVFLYLFLPALLLVYFISKNSSYRIWVLILFSYLFYAWGEPVWVILLLLASMLGYLFGLGMERFRGTRLAKVQYVAAIAINIGLLGTFKYAGFLVENINLILPLNLPVPEVKLPIGISFFTFELICYLTDVYKGTIRAPRSPKKVLFYVSFFPHLVAGPIIRYTDIERQIEHPRVSLAGFSEGISRFLFGLGKKVLLANLLGETAAQLLNPGSPSSSVLGMWFGITLFALQIYFDFSGYSDMAIGLGKMFGFNLRENFNYPYISKSAGEFWRRWNMSLGGFFRDYVYIPLGGNQKSYLRNLFVVWFLTGFWHGASWNFIIWGLYFGTLIYLERRWLLKWLGKLPAAFAHLYAVFTILIGWVWFYFTNLTEAAKALLIMFGLYPREFANLELQFYFRDNLLLCMAAMLLSTPLVKRGLQRAMKPFPKLRSVLMVVGAQLLHAAILILATILLVGSSYNPFLYYRF</sequence>
<evidence type="ECO:0000256" key="8">
    <source>
        <dbReference type="SAM" id="Phobius"/>
    </source>
</evidence>
<proteinExistence type="inferred from homology"/>
<feature type="transmembrane region" description="Helical" evidence="8">
    <location>
        <begin position="50"/>
        <end position="67"/>
    </location>
</feature>
<dbReference type="PANTHER" id="PTHR13285">
    <property type="entry name" value="ACYLTRANSFERASE"/>
    <property type="match status" value="1"/>
</dbReference>